<name>A0A4R3QL65_9HYPH</name>
<keyword evidence="2" id="KW-1185">Reference proteome</keyword>
<evidence type="ECO:0000313" key="2">
    <source>
        <dbReference type="Proteomes" id="UP000295547"/>
    </source>
</evidence>
<evidence type="ECO:0000313" key="1">
    <source>
        <dbReference type="EMBL" id="TCU21809.1"/>
    </source>
</evidence>
<dbReference type="AlphaFoldDB" id="A0A4R3QL65"/>
<sequence length="167" mass="18341">MKRDLLSDLLHVRLLVGYLGEADQYGWWKTNFYQAASQHFLEPIFPRTSHLARYHGVVEAARRVHDESLSVGSYHLFRLPEELEHDLYALMTSDAHKGPLGTISQGKDSALSALRSHASDTATSGEGPVSIGNVDLARTAGISGQVAGIYAAAYTHGTKAFPYMVRQ</sequence>
<gene>
    <name evidence="1" type="ORF">EV130_110153</name>
</gene>
<dbReference type="EMBL" id="SMBJ01000010">
    <property type="protein sequence ID" value="TCU21809.1"/>
    <property type="molecule type" value="Genomic_DNA"/>
</dbReference>
<protein>
    <recommendedName>
        <fullName evidence="3">BrxE family protein</fullName>
    </recommendedName>
</protein>
<comment type="caution">
    <text evidence="1">The sequence shown here is derived from an EMBL/GenBank/DDBJ whole genome shotgun (WGS) entry which is preliminary data.</text>
</comment>
<dbReference type="Pfam" id="PF26412">
    <property type="entry name" value="BrxE"/>
    <property type="match status" value="1"/>
</dbReference>
<dbReference type="Proteomes" id="UP000295547">
    <property type="component" value="Unassembled WGS sequence"/>
</dbReference>
<organism evidence="1 2">
    <name type="scientific">Rhizobium azibense</name>
    <dbReference type="NCBI Taxonomy" id="1136135"/>
    <lineage>
        <taxon>Bacteria</taxon>
        <taxon>Pseudomonadati</taxon>
        <taxon>Pseudomonadota</taxon>
        <taxon>Alphaproteobacteria</taxon>
        <taxon>Hyphomicrobiales</taxon>
        <taxon>Rhizobiaceae</taxon>
        <taxon>Rhizobium/Agrobacterium group</taxon>
        <taxon>Rhizobium</taxon>
    </lineage>
</organism>
<dbReference type="InterPro" id="IPR058690">
    <property type="entry name" value="BrxE"/>
</dbReference>
<reference evidence="1 2" key="1">
    <citation type="submission" date="2019-03" db="EMBL/GenBank/DDBJ databases">
        <title>Genomic Encyclopedia of Type Strains, Phase IV (KMG-V): Genome sequencing to study the core and pangenomes of soil and plant-associated prokaryotes.</title>
        <authorList>
            <person name="Whitman W."/>
        </authorList>
    </citation>
    <scope>NUCLEOTIDE SEQUENCE [LARGE SCALE GENOMIC DNA]</scope>
    <source>
        <strain evidence="1 2">Gr42</strain>
    </source>
</reference>
<accession>A0A4R3QL65</accession>
<proteinExistence type="predicted"/>
<dbReference type="NCBIfam" id="NF033447">
    <property type="entry name" value="BrxE_fam"/>
    <property type="match status" value="1"/>
</dbReference>
<evidence type="ECO:0008006" key="3">
    <source>
        <dbReference type="Google" id="ProtNLM"/>
    </source>
</evidence>
<dbReference type="RefSeq" id="WP_207900898.1">
    <property type="nucleotide sequence ID" value="NZ_SMBJ01000010.1"/>
</dbReference>